<sequence length="489" mass="55744">MLSEIIKSAMMGTSKFVPTALPPVMQEANEKIIAASEDREDIFLKLTAGYLLLEEAGKKLPENSFWLPVAPEEDKQFVSAEASALLNQFLKNKEDVLTEYFIYRCQVKGKVVLPALLPELLNRAVEKKHQRAQFLQVCGTRGTWLAGINPQWQQLLTPPEENIWETGTWEQRKAYFRALRQSFPAEALALLLANLQEETANNRAELLEYLQQSLSLSDEAFLTSQLTDRSTRVRQVAYDLLRSLHGSALYQALEAFARSLVSIKEERVLLITKKKVIQVNRAVELPEALAAAGIEKVSSQKDVQDADYWLAQTIAYLHPAFWQENYQLTPQEAVQLFTSHKEQKLWVPSLAQSAVRYGHPGMTTALLESDAVAAVELLAVLPLAERYKWAERFTAQHASSYLHLLLDEKYTFIPAAVCTLLLKQLMQQPYTINQQDYLRWALQMAPDMLPVLQGYIMQENETYQVRYFKNTCAEMSRIIQTREQLNASI</sequence>
<dbReference type="SUPFAM" id="SSF48371">
    <property type="entry name" value="ARM repeat"/>
    <property type="match status" value="1"/>
</dbReference>
<organism evidence="1 2">
    <name type="scientific">Pontibacter saemangeumensis</name>
    <dbReference type="NCBI Taxonomy" id="1084525"/>
    <lineage>
        <taxon>Bacteria</taxon>
        <taxon>Pseudomonadati</taxon>
        <taxon>Bacteroidota</taxon>
        <taxon>Cytophagia</taxon>
        <taxon>Cytophagales</taxon>
        <taxon>Hymenobacteraceae</taxon>
        <taxon>Pontibacter</taxon>
    </lineage>
</organism>
<name>A0ABP8M3J1_9BACT</name>
<accession>A0ABP8M3J1</accession>
<evidence type="ECO:0000313" key="1">
    <source>
        <dbReference type="EMBL" id="GAA4443503.1"/>
    </source>
</evidence>
<gene>
    <name evidence="1" type="ORF">GCM10023188_44360</name>
</gene>
<protein>
    <submittedName>
        <fullName evidence="1">DUF5691 domain-containing protein</fullName>
    </submittedName>
</protein>
<comment type="caution">
    <text evidence="1">The sequence shown here is derived from an EMBL/GenBank/DDBJ whole genome shotgun (WGS) entry which is preliminary data.</text>
</comment>
<proteinExistence type="predicted"/>
<reference evidence="2" key="1">
    <citation type="journal article" date="2019" name="Int. J. Syst. Evol. Microbiol.">
        <title>The Global Catalogue of Microorganisms (GCM) 10K type strain sequencing project: providing services to taxonomists for standard genome sequencing and annotation.</title>
        <authorList>
            <consortium name="The Broad Institute Genomics Platform"/>
            <consortium name="The Broad Institute Genome Sequencing Center for Infectious Disease"/>
            <person name="Wu L."/>
            <person name="Ma J."/>
        </authorList>
    </citation>
    <scope>NUCLEOTIDE SEQUENCE [LARGE SCALE GENOMIC DNA]</scope>
    <source>
        <strain evidence="2">JCM 17926</strain>
    </source>
</reference>
<evidence type="ECO:0000313" key="2">
    <source>
        <dbReference type="Proteomes" id="UP001500552"/>
    </source>
</evidence>
<dbReference type="EMBL" id="BAABHC010000035">
    <property type="protein sequence ID" value="GAA4443503.1"/>
    <property type="molecule type" value="Genomic_DNA"/>
</dbReference>
<dbReference type="RefSeq" id="WP_345162552.1">
    <property type="nucleotide sequence ID" value="NZ_BAABHC010000035.1"/>
</dbReference>
<dbReference type="InterPro" id="IPR016024">
    <property type="entry name" value="ARM-type_fold"/>
</dbReference>
<dbReference type="InterPro" id="IPR043746">
    <property type="entry name" value="DUF5691"/>
</dbReference>
<dbReference type="Pfam" id="PF18944">
    <property type="entry name" value="DUF5691"/>
    <property type="match status" value="1"/>
</dbReference>
<keyword evidence="2" id="KW-1185">Reference proteome</keyword>
<dbReference type="Proteomes" id="UP001500552">
    <property type="component" value="Unassembled WGS sequence"/>
</dbReference>